<sequence>MNQDPVDDVTGALTGREPAKSAVLIYILYLVGIIVPIVPIIAVVLAYMYRRDMTGWLESHNTYQIRTFWIGLVYGIVSIVLMLLLIGWLIYIAIVIWLVVRCVKGLQAIQRREPIPDPQTWLV</sequence>
<feature type="transmembrane region" description="Helical" evidence="5">
    <location>
        <begin position="23"/>
        <end position="47"/>
    </location>
</feature>
<evidence type="ECO:0000256" key="5">
    <source>
        <dbReference type="SAM" id="Phobius"/>
    </source>
</evidence>
<evidence type="ECO:0000256" key="1">
    <source>
        <dbReference type="ARBA" id="ARBA00004141"/>
    </source>
</evidence>
<comment type="caution">
    <text evidence="6">The sequence shown here is derived from an EMBL/GenBank/DDBJ whole genome shotgun (WGS) entry which is preliminary data.</text>
</comment>
<proteinExistence type="predicted"/>
<dbReference type="Proteomes" id="UP001378188">
    <property type="component" value="Unassembled WGS sequence"/>
</dbReference>
<dbReference type="InterPro" id="IPR019109">
    <property type="entry name" value="MamF_MmsF"/>
</dbReference>
<dbReference type="RefSeq" id="WP_340329328.1">
    <property type="nucleotide sequence ID" value="NZ_JAZHOF010000003.1"/>
</dbReference>
<dbReference type="Pfam" id="PF09685">
    <property type="entry name" value="MamF_MmsF"/>
    <property type="match status" value="1"/>
</dbReference>
<dbReference type="EMBL" id="JAZHOF010000003">
    <property type="protein sequence ID" value="MEJ8571631.1"/>
    <property type="molecule type" value="Genomic_DNA"/>
</dbReference>
<gene>
    <name evidence="6" type="ORF">V3328_09125</name>
</gene>
<keyword evidence="2 5" id="KW-0812">Transmembrane</keyword>
<evidence type="ECO:0000313" key="7">
    <source>
        <dbReference type="Proteomes" id="UP001378188"/>
    </source>
</evidence>
<protein>
    <submittedName>
        <fullName evidence="6">DUF4870 domain-containing protein</fullName>
    </submittedName>
</protein>
<organism evidence="6 7">
    <name type="scientific">Microbaculum marinum</name>
    <dbReference type="NCBI Taxonomy" id="1764581"/>
    <lineage>
        <taxon>Bacteria</taxon>
        <taxon>Pseudomonadati</taxon>
        <taxon>Pseudomonadota</taxon>
        <taxon>Alphaproteobacteria</taxon>
        <taxon>Hyphomicrobiales</taxon>
        <taxon>Tepidamorphaceae</taxon>
        <taxon>Microbaculum</taxon>
    </lineage>
</organism>
<evidence type="ECO:0000256" key="4">
    <source>
        <dbReference type="ARBA" id="ARBA00023136"/>
    </source>
</evidence>
<feature type="transmembrane region" description="Helical" evidence="5">
    <location>
        <begin position="68"/>
        <end position="100"/>
    </location>
</feature>
<keyword evidence="7" id="KW-1185">Reference proteome</keyword>
<evidence type="ECO:0000256" key="3">
    <source>
        <dbReference type="ARBA" id="ARBA00022989"/>
    </source>
</evidence>
<comment type="subcellular location">
    <subcellularLocation>
        <location evidence="1">Membrane</location>
        <topology evidence="1">Multi-pass membrane protein</topology>
    </subcellularLocation>
</comment>
<keyword evidence="4 5" id="KW-0472">Membrane</keyword>
<reference evidence="6 7" key="1">
    <citation type="submission" date="2024-02" db="EMBL/GenBank/DDBJ databases">
        <title>Genome analysis and characterization of Microbaculum marinisediminis sp. nov., isolated from marine sediment.</title>
        <authorList>
            <person name="Du Z.-J."/>
            <person name="Ye Y.-Q."/>
            <person name="Zhang Z.-R."/>
            <person name="Yuan S.-M."/>
            <person name="Zhang X.-Y."/>
        </authorList>
    </citation>
    <scope>NUCLEOTIDE SEQUENCE [LARGE SCALE GENOMIC DNA]</scope>
    <source>
        <strain evidence="6 7">SDUM1044001</strain>
    </source>
</reference>
<evidence type="ECO:0000313" key="6">
    <source>
        <dbReference type="EMBL" id="MEJ8571631.1"/>
    </source>
</evidence>
<name>A0AAW9RVM2_9HYPH</name>
<keyword evidence="3 5" id="KW-1133">Transmembrane helix</keyword>
<evidence type="ECO:0000256" key="2">
    <source>
        <dbReference type="ARBA" id="ARBA00022692"/>
    </source>
</evidence>
<dbReference type="AlphaFoldDB" id="A0AAW9RVM2"/>
<accession>A0AAW9RVM2</accession>